<evidence type="ECO:0000256" key="4">
    <source>
        <dbReference type="SAM" id="Phobius"/>
    </source>
</evidence>
<dbReference type="InterPro" id="IPR050653">
    <property type="entry name" value="Prot_Inhib_GrowthFact_Antg"/>
</dbReference>
<keyword evidence="4" id="KW-1133">Transmembrane helix</keyword>
<feature type="transmembrane region" description="Helical" evidence="4">
    <location>
        <begin position="189"/>
        <end position="211"/>
    </location>
</feature>
<evidence type="ECO:0000259" key="6">
    <source>
        <dbReference type="PROSITE" id="PS51465"/>
    </source>
</evidence>
<accession>A0A7M6DN22</accession>
<dbReference type="GO" id="GO:0030154">
    <property type="term" value="P:cell differentiation"/>
    <property type="evidence" value="ECO:0007669"/>
    <property type="project" value="TreeGrafter"/>
</dbReference>
<dbReference type="InterPro" id="IPR036058">
    <property type="entry name" value="Kazal_dom_sf"/>
</dbReference>
<reference evidence="7" key="1">
    <citation type="submission" date="2021-01" db="UniProtKB">
        <authorList>
            <consortium name="EnsemblMetazoa"/>
        </authorList>
    </citation>
    <scope>IDENTIFICATION</scope>
</reference>
<keyword evidence="2" id="KW-0722">Serine protease inhibitor</keyword>
<dbReference type="CDD" id="cd00104">
    <property type="entry name" value="KAZAL_FS"/>
    <property type="match status" value="2"/>
</dbReference>
<dbReference type="GO" id="GO:0005576">
    <property type="term" value="C:extracellular region"/>
    <property type="evidence" value="ECO:0007669"/>
    <property type="project" value="TreeGrafter"/>
</dbReference>
<evidence type="ECO:0000313" key="8">
    <source>
        <dbReference type="Proteomes" id="UP000594262"/>
    </source>
</evidence>
<keyword evidence="8" id="KW-1185">Reference proteome</keyword>
<feature type="signal peptide" evidence="5">
    <location>
        <begin position="1"/>
        <end position="23"/>
    </location>
</feature>
<evidence type="ECO:0000313" key="7">
    <source>
        <dbReference type="EnsemblMetazoa" id="CLYHEMP017146.1"/>
    </source>
</evidence>
<protein>
    <recommendedName>
        <fullName evidence="6">Kazal-like domain-containing protein</fullName>
    </recommendedName>
</protein>
<dbReference type="Pfam" id="PF07648">
    <property type="entry name" value="Kazal_2"/>
    <property type="match status" value="2"/>
</dbReference>
<keyword evidence="1" id="KW-0646">Protease inhibitor</keyword>
<evidence type="ECO:0000256" key="3">
    <source>
        <dbReference type="ARBA" id="ARBA00023157"/>
    </source>
</evidence>
<sequence length="231" mass="25833">RIKKIKTIMCWVLKLAITMFVSASFVSATKCGFRKCPLYAECQPTTRQCICPSVDDHDKVYEPVCGSNGFTYNNEIELKEYACHNGMNIYIVRAGKCPKQYRCYSPNCHPESICNVTTGKCQCPGFDASVYQPACGTDGKDYRNKEELRYEACVSGSDVKIAVYNTCQALVSASRNKKTSNEDESSVNVAVPVTICVLVIAITLGIAWFFYHKRTRNTFNVSKRSNDVLLS</sequence>
<dbReference type="InterPro" id="IPR002350">
    <property type="entry name" value="Kazal_dom"/>
</dbReference>
<keyword evidence="3" id="KW-1015">Disulfide bond</keyword>
<feature type="domain" description="Kazal-like" evidence="6">
    <location>
        <begin position="32"/>
        <end position="99"/>
    </location>
</feature>
<evidence type="ECO:0000256" key="1">
    <source>
        <dbReference type="ARBA" id="ARBA00022690"/>
    </source>
</evidence>
<dbReference type="PROSITE" id="PS51465">
    <property type="entry name" value="KAZAL_2"/>
    <property type="match status" value="2"/>
</dbReference>
<dbReference type="EnsemblMetazoa" id="CLYHEMT017146.1">
    <property type="protein sequence ID" value="CLYHEMP017146.1"/>
    <property type="gene ID" value="CLYHEMG017146"/>
</dbReference>
<keyword evidence="4" id="KW-0812">Transmembrane</keyword>
<dbReference type="AlphaFoldDB" id="A0A7M6DN22"/>
<evidence type="ECO:0000256" key="5">
    <source>
        <dbReference type="SAM" id="SignalP"/>
    </source>
</evidence>
<dbReference type="SMART" id="SM00280">
    <property type="entry name" value="KAZAL"/>
    <property type="match status" value="2"/>
</dbReference>
<dbReference type="PANTHER" id="PTHR10913:SF45">
    <property type="entry name" value="FOLLISTATIN, ISOFORM A-RELATED"/>
    <property type="match status" value="1"/>
</dbReference>
<dbReference type="Gene3D" id="3.30.60.30">
    <property type="match status" value="2"/>
</dbReference>
<dbReference type="PANTHER" id="PTHR10913">
    <property type="entry name" value="FOLLISTATIN-RELATED"/>
    <property type="match status" value="1"/>
</dbReference>
<keyword evidence="5" id="KW-0732">Signal</keyword>
<dbReference type="OrthoDB" id="4473401at2759"/>
<dbReference type="Proteomes" id="UP000594262">
    <property type="component" value="Unplaced"/>
</dbReference>
<dbReference type="SUPFAM" id="SSF100895">
    <property type="entry name" value="Kazal-type serine protease inhibitors"/>
    <property type="match status" value="2"/>
</dbReference>
<keyword evidence="4" id="KW-0472">Membrane</keyword>
<feature type="chain" id="PRO_5029595159" description="Kazal-like domain-containing protein" evidence="5">
    <location>
        <begin position="24"/>
        <end position="231"/>
    </location>
</feature>
<proteinExistence type="predicted"/>
<evidence type="ECO:0000256" key="2">
    <source>
        <dbReference type="ARBA" id="ARBA00022900"/>
    </source>
</evidence>
<organism evidence="7 8">
    <name type="scientific">Clytia hemisphaerica</name>
    <dbReference type="NCBI Taxonomy" id="252671"/>
    <lineage>
        <taxon>Eukaryota</taxon>
        <taxon>Metazoa</taxon>
        <taxon>Cnidaria</taxon>
        <taxon>Hydrozoa</taxon>
        <taxon>Hydroidolina</taxon>
        <taxon>Leptothecata</taxon>
        <taxon>Obeliida</taxon>
        <taxon>Clytiidae</taxon>
        <taxon>Clytia</taxon>
    </lineage>
</organism>
<name>A0A7M6DN22_9CNID</name>
<feature type="domain" description="Kazal-like" evidence="6">
    <location>
        <begin position="109"/>
        <end position="169"/>
    </location>
</feature>